<dbReference type="RefSeq" id="WP_112854744.1">
    <property type="nucleotide sequence ID" value="NZ_UASS01000018.1"/>
</dbReference>
<accession>A0A2X1SQM5</accession>
<dbReference type="GO" id="GO:0005886">
    <property type="term" value="C:plasma membrane"/>
    <property type="evidence" value="ECO:0007669"/>
    <property type="project" value="TreeGrafter"/>
</dbReference>
<dbReference type="AlphaFoldDB" id="A0A2X1SQM5"/>
<proteinExistence type="predicted"/>
<evidence type="ECO:0000256" key="4">
    <source>
        <dbReference type="ARBA" id="ARBA00023136"/>
    </source>
</evidence>
<dbReference type="PANTHER" id="PTHR36985:SF1">
    <property type="entry name" value="TRANSLOCATION AND ASSEMBLY MODULE SUBUNIT TAMB"/>
    <property type="match status" value="1"/>
</dbReference>
<sequence length="127" mass="14746">MPGQLHFEQLQGRLIDHLSFKHLRYQHQQFAVELSNFKLKWQVSALFHHQITIEHLNADSLTVDLSPRKDGAENANTQLPQLPFALSVKNAFIKQTKITQAGMIHQIDAINLQARLTSKQWKLKNWQ</sequence>
<dbReference type="GO" id="GO:0009306">
    <property type="term" value="P:protein secretion"/>
    <property type="evidence" value="ECO:0007669"/>
    <property type="project" value="TreeGrafter"/>
</dbReference>
<name>A0A2X1SQM5_9GAMM</name>
<keyword evidence="4" id="KW-0472">Membrane</keyword>
<keyword evidence="2" id="KW-0812">Transmembrane</keyword>
<evidence type="ECO:0000313" key="6">
    <source>
        <dbReference type="Proteomes" id="UP000251942"/>
    </source>
</evidence>
<keyword evidence="3" id="KW-1133">Transmembrane helix</keyword>
<protein>
    <submittedName>
        <fullName evidence="5">Periplasmic protein</fullName>
    </submittedName>
</protein>
<comment type="subcellular location">
    <subcellularLocation>
        <location evidence="1">Membrane</location>
        <topology evidence="1">Single-pass membrane protein</topology>
    </subcellularLocation>
</comment>
<dbReference type="PANTHER" id="PTHR36985">
    <property type="entry name" value="TRANSLOCATION AND ASSEMBLY MODULE SUBUNIT TAMB"/>
    <property type="match status" value="1"/>
</dbReference>
<dbReference type="GO" id="GO:0097347">
    <property type="term" value="C:TAM protein secretion complex"/>
    <property type="evidence" value="ECO:0007669"/>
    <property type="project" value="TreeGrafter"/>
</dbReference>
<gene>
    <name evidence="5" type="ORF">NCTC12022_02093</name>
</gene>
<organism evidence="5 6">
    <name type="scientific">Legionella feeleii</name>
    <dbReference type="NCBI Taxonomy" id="453"/>
    <lineage>
        <taxon>Bacteria</taxon>
        <taxon>Pseudomonadati</taxon>
        <taxon>Pseudomonadota</taxon>
        <taxon>Gammaproteobacteria</taxon>
        <taxon>Legionellales</taxon>
        <taxon>Legionellaceae</taxon>
        <taxon>Legionella</taxon>
    </lineage>
</organism>
<evidence type="ECO:0000256" key="2">
    <source>
        <dbReference type="ARBA" id="ARBA00022692"/>
    </source>
</evidence>
<evidence type="ECO:0000256" key="1">
    <source>
        <dbReference type="ARBA" id="ARBA00004167"/>
    </source>
</evidence>
<dbReference type="EMBL" id="UASS01000018">
    <property type="protein sequence ID" value="SPX61353.1"/>
    <property type="molecule type" value="Genomic_DNA"/>
</dbReference>
<evidence type="ECO:0000256" key="3">
    <source>
        <dbReference type="ARBA" id="ARBA00022989"/>
    </source>
</evidence>
<evidence type="ECO:0000313" key="5">
    <source>
        <dbReference type="EMBL" id="SPX61353.1"/>
    </source>
</evidence>
<reference evidence="5 6" key="1">
    <citation type="submission" date="2018-06" db="EMBL/GenBank/DDBJ databases">
        <authorList>
            <consortium name="Pathogen Informatics"/>
            <person name="Doyle S."/>
        </authorList>
    </citation>
    <scope>NUCLEOTIDE SEQUENCE [LARGE SCALE GENOMIC DNA]</scope>
    <source>
        <strain evidence="5 6">NCTC12022</strain>
    </source>
</reference>
<dbReference type="Proteomes" id="UP000251942">
    <property type="component" value="Unassembled WGS sequence"/>
</dbReference>